<organism evidence="1 2">
    <name type="scientific">Candidatus Nomurabacteria bacterium GW2011_GWB1_37_5</name>
    <dbReference type="NCBI Taxonomy" id="1618742"/>
    <lineage>
        <taxon>Bacteria</taxon>
        <taxon>Candidatus Nomuraibacteriota</taxon>
    </lineage>
</organism>
<dbReference type="AlphaFoldDB" id="A0A0G0H908"/>
<evidence type="ECO:0000313" key="2">
    <source>
        <dbReference type="Proteomes" id="UP000033876"/>
    </source>
</evidence>
<dbReference type="Proteomes" id="UP000033876">
    <property type="component" value="Unassembled WGS sequence"/>
</dbReference>
<name>A0A0G0H908_9BACT</name>
<accession>A0A0G0H908</accession>
<reference evidence="1 2" key="1">
    <citation type="journal article" date="2015" name="Nature">
        <title>rRNA introns, odd ribosomes, and small enigmatic genomes across a large radiation of phyla.</title>
        <authorList>
            <person name="Brown C.T."/>
            <person name="Hug L.A."/>
            <person name="Thomas B.C."/>
            <person name="Sharon I."/>
            <person name="Castelle C.J."/>
            <person name="Singh A."/>
            <person name="Wilkins M.J."/>
            <person name="Williams K.H."/>
            <person name="Banfield J.F."/>
        </authorList>
    </citation>
    <scope>NUCLEOTIDE SEQUENCE [LARGE SCALE GENOMIC DNA]</scope>
</reference>
<proteinExistence type="predicted"/>
<evidence type="ECO:0000313" key="1">
    <source>
        <dbReference type="EMBL" id="KKQ35030.1"/>
    </source>
</evidence>
<comment type="caution">
    <text evidence="1">The sequence shown here is derived from an EMBL/GenBank/DDBJ whole genome shotgun (WGS) entry which is preliminary data.</text>
</comment>
<gene>
    <name evidence="1" type="ORF">US50_C0028G0009</name>
</gene>
<evidence type="ECO:0008006" key="3">
    <source>
        <dbReference type="Google" id="ProtNLM"/>
    </source>
</evidence>
<sequence>MRPKFFNFCMIGTGFRVDSNSEIQIRVILKEYTEKTYNLDGKVIHEEKKTGIYFPGGDAQVIDFCKALEIVMEKQMPDKLTTQLLKDLQNINSRCENDSANRRIKNVDYLMEAETVILKAFPMEGGKLPVIVKEILEISKRVTLGREIFAETLCQFASFTEVSNQPMPDLHVKYVNLINDLQGPERVDGTGEKEVLSSWWMEANEVKAKLCPKHERYRMPLYVKLHDHFMAEKQHVLARKISSFIY</sequence>
<protein>
    <recommendedName>
        <fullName evidence="3">Nudix hydrolase domain-containing protein</fullName>
    </recommendedName>
</protein>
<dbReference type="EMBL" id="LBTF01000028">
    <property type="protein sequence ID" value="KKQ35030.1"/>
    <property type="molecule type" value="Genomic_DNA"/>
</dbReference>